<keyword evidence="3" id="KW-1185">Reference proteome</keyword>
<name>A0A9P1DAR3_9DINO</name>
<evidence type="ECO:0000313" key="2">
    <source>
        <dbReference type="EMBL" id="CAL1159254.1"/>
    </source>
</evidence>
<evidence type="ECO:0000313" key="1">
    <source>
        <dbReference type="EMBL" id="CAI4005879.1"/>
    </source>
</evidence>
<reference evidence="1" key="1">
    <citation type="submission" date="2022-10" db="EMBL/GenBank/DDBJ databases">
        <authorList>
            <person name="Chen Y."/>
            <person name="Dougan E. K."/>
            <person name="Chan C."/>
            <person name="Rhodes N."/>
            <person name="Thang M."/>
        </authorList>
    </citation>
    <scope>NUCLEOTIDE SEQUENCE</scope>
</reference>
<dbReference type="EMBL" id="CAMXCT020003715">
    <property type="protein sequence ID" value="CAL1159254.1"/>
    <property type="molecule type" value="Genomic_DNA"/>
</dbReference>
<reference evidence="2" key="2">
    <citation type="submission" date="2024-04" db="EMBL/GenBank/DDBJ databases">
        <authorList>
            <person name="Chen Y."/>
            <person name="Shah S."/>
            <person name="Dougan E. K."/>
            <person name="Thang M."/>
            <person name="Chan C."/>
        </authorList>
    </citation>
    <scope>NUCLEOTIDE SEQUENCE [LARGE SCALE GENOMIC DNA]</scope>
</reference>
<sequence length="157" mass="17113">MSLPWRPQWSSDHAALAPDDSLFQEALKKMRAGGAPGTAADLSPASGVLDFKPVEGYADNLANAVKKAVQDCGNSCLVGWLWFVHASPPVASQQDVEANIKKTTRVFVTDSAAAELLVSNLLSAAPSLIMRKAVLWRRISQHSKLSRETRLTRQRVF</sequence>
<evidence type="ECO:0000313" key="3">
    <source>
        <dbReference type="Proteomes" id="UP001152797"/>
    </source>
</evidence>
<dbReference type="EMBL" id="CAMXCT010003715">
    <property type="protein sequence ID" value="CAI4005879.1"/>
    <property type="molecule type" value="Genomic_DNA"/>
</dbReference>
<dbReference type="Proteomes" id="UP001152797">
    <property type="component" value="Unassembled WGS sequence"/>
</dbReference>
<gene>
    <name evidence="1" type="ORF">C1SCF055_LOCUS31566</name>
</gene>
<accession>A0A9P1DAR3</accession>
<proteinExistence type="predicted"/>
<dbReference type="EMBL" id="CAMXCT030003715">
    <property type="protein sequence ID" value="CAL4793191.1"/>
    <property type="molecule type" value="Genomic_DNA"/>
</dbReference>
<dbReference type="AlphaFoldDB" id="A0A9P1DAR3"/>
<organism evidence="1">
    <name type="scientific">Cladocopium goreaui</name>
    <dbReference type="NCBI Taxonomy" id="2562237"/>
    <lineage>
        <taxon>Eukaryota</taxon>
        <taxon>Sar</taxon>
        <taxon>Alveolata</taxon>
        <taxon>Dinophyceae</taxon>
        <taxon>Suessiales</taxon>
        <taxon>Symbiodiniaceae</taxon>
        <taxon>Cladocopium</taxon>
    </lineage>
</organism>
<comment type="caution">
    <text evidence="1">The sequence shown here is derived from an EMBL/GenBank/DDBJ whole genome shotgun (WGS) entry which is preliminary data.</text>
</comment>
<protein>
    <submittedName>
        <fullName evidence="1">Uncharacterized protein</fullName>
    </submittedName>
</protein>